<accession>A0A3R7WRC2</accession>
<proteinExistence type="predicted"/>
<dbReference type="Pfam" id="PF24566">
    <property type="entry name" value="HEAT_Ints3_C"/>
    <property type="match status" value="1"/>
</dbReference>
<dbReference type="VEuPathDB" id="FungiDB:H257_15547"/>
<comment type="caution">
    <text evidence="2">The sequence shown here is derived from an EMBL/GenBank/DDBJ whole genome shotgun (WGS) entry which is preliminary data.</text>
</comment>
<keyword evidence="3" id="KW-1185">Reference proteome</keyword>
<dbReference type="AlphaFoldDB" id="A0A3R7WRC2"/>
<dbReference type="GO" id="GO:0005737">
    <property type="term" value="C:cytoplasm"/>
    <property type="evidence" value="ECO:0007669"/>
    <property type="project" value="TreeGrafter"/>
</dbReference>
<dbReference type="PANTHER" id="PTHR13587">
    <property type="entry name" value="INTEGRATOR COMPLEX SUBUNIT 3"/>
    <property type="match status" value="1"/>
</dbReference>
<gene>
    <name evidence="2" type="ORF">B5M09_011974</name>
</gene>
<sequence>HEHLRFVLDKVTHVAAHRYQKWFQAAFLQGQSAFEGRIADLIRKTAAAKTRVLHAMYFDFLHYSPDIPVLQLEPAMMLLLKATKNRNHGMVQDIMTFLVARVDGAPDVAAKVAAAISALIKLGMMRNLLPLVDYLGEFHPALGKQSQAALPLHFTPQDVDMASNWTEQSFLDDTHPSTPSPDRSHPLKTRADVAALAFPESLQVFREPMLALQLVQSDVDKVIPALSHVFVLWSDLANAVAVSLELGSLVYKCLERSFLTTTSVPQFVLDQCLQRPPHLHLPLLHGMYKQDSVLSSRLLAHCCVHNNLTPYIAFCDMVGLPDAPAAILQDIGLCVHVDQACALACSLLQVPYAGNVAVATTCLGVVPYLLEHAPLACMPRLDALIRSLVSVAPPVVVAKLSMRLLLSEFSIFKDQTATVLLSSLHWNSWEQWGVWELLSAEWQAKHHDKATVAALRKVLACLDPQTHGEALSGILRLLLQICPDMALLQCVLKLSDAFDPFPSSVLAIWSDKWLSSVQPLVVGLLHDTKDAAVDVRRQLSKLPANALLLQEPYVRAALLAESIPGQLSGSASCSETAIDEPVMKKPKVDG</sequence>
<evidence type="ECO:0000313" key="2">
    <source>
        <dbReference type="EMBL" id="RQM29850.1"/>
    </source>
</evidence>
<feature type="non-terminal residue" evidence="2">
    <location>
        <position position="1"/>
    </location>
</feature>
<organism evidence="2 3">
    <name type="scientific">Aphanomyces astaci</name>
    <name type="common">Crayfish plague agent</name>
    <dbReference type="NCBI Taxonomy" id="112090"/>
    <lineage>
        <taxon>Eukaryota</taxon>
        <taxon>Sar</taxon>
        <taxon>Stramenopiles</taxon>
        <taxon>Oomycota</taxon>
        <taxon>Saprolegniomycetes</taxon>
        <taxon>Saprolegniales</taxon>
        <taxon>Verrucalvaceae</taxon>
        <taxon>Aphanomyces</taxon>
    </lineage>
</organism>
<dbReference type="PANTHER" id="PTHR13587:SF7">
    <property type="entry name" value="INTEGRATOR COMPLEX SUBUNIT 3"/>
    <property type="match status" value="1"/>
</dbReference>
<dbReference type="InterPro" id="IPR056518">
    <property type="entry name" value="HEAT_Ints3_C"/>
</dbReference>
<name>A0A3R7WRC2_APHAT</name>
<evidence type="ECO:0000259" key="1">
    <source>
        <dbReference type="Pfam" id="PF24566"/>
    </source>
</evidence>
<dbReference type="Proteomes" id="UP000284702">
    <property type="component" value="Unassembled WGS sequence"/>
</dbReference>
<evidence type="ECO:0000313" key="3">
    <source>
        <dbReference type="Proteomes" id="UP000284702"/>
    </source>
</evidence>
<reference evidence="2" key="1">
    <citation type="submission" date="2018-07" db="EMBL/GenBank/DDBJ databases">
        <title>Annotation of Aphanomyces astaci genome assembly.</title>
        <authorList>
            <person name="Studholme D.J."/>
        </authorList>
    </citation>
    <scope>NUCLEOTIDE SEQUENCE [LARGE SCALE GENOMIC DNA]</scope>
    <source>
        <strain evidence="2">Pc</strain>
    </source>
</reference>
<protein>
    <recommendedName>
        <fullName evidence="1">Ints3-like C-terminal domain-containing protein</fullName>
    </recommendedName>
</protein>
<dbReference type="EMBL" id="MZMZ02001114">
    <property type="protein sequence ID" value="RQM29850.1"/>
    <property type="molecule type" value="Genomic_DNA"/>
</dbReference>
<dbReference type="InterPro" id="IPR045334">
    <property type="entry name" value="INTS3"/>
</dbReference>
<feature type="domain" description="Ints3-like C-terminal" evidence="1">
    <location>
        <begin position="383"/>
        <end position="532"/>
    </location>
</feature>